<evidence type="ECO:0000256" key="1">
    <source>
        <dbReference type="ARBA" id="ARBA00004123"/>
    </source>
</evidence>
<reference evidence="7" key="2">
    <citation type="submission" date="2025-08" db="UniProtKB">
        <authorList>
            <consortium name="Ensembl"/>
        </authorList>
    </citation>
    <scope>IDENTIFICATION</scope>
</reference>
<dbReference type="GO" id="GO:0034751">
    <property type="term" value="C:aryl hydrocarbon receptor complex"/>
    <property type="evidence" value="ECO:0007669"/>
    <property type="project" value="TreeGrafter"/>
</dbReference>
<dbReference type="PANTHER" id="PTHR10649">
    <property type="entry name" value="ARYL HYDROCARBON RECEPTOR"/>
    <property type="match status" value="1"/>
</dbReference>
<evidence type="ECO:0000259" key="6">
    <source>
        <dbReference type="PROSITE" id="PS50888"/>
    </source>
</evidence>
<dbReference type="PROSITE" id="PS50888">
    <property type="entry name" value="BHLH"/>
    <property type="match status" value="1"/>
</dbReference>
<dbReference type="GO" id="GO:0005634">
    <property type="term" value="C:nucleus"/>
    <property type="evidence" value="ECO:0007669"/>
    <property type="project" value="UniProtKB-SubCell"/>
</dbReference>
<keyword evidence="3" id="KW-0238">DNA-binding</keyword>
<feature type="domain" description="BHLH" evidence="6">
    <location>
        <begin position="77"/>
        <end position="130"/>
    </location>
</feature>
<evidence type="ECO:0000256" key="2">
    <source>
        <dbReference type="ARBA" id="ARBA00023015"/>
    </source>
</evidence>
<keyword evidence="2" id="KW-0805">Transcription regulation</keyword>
<dbReference type="GO" id="GO:0004879">
    <property type="term" value="F:nuclear receptor activity"/>
    <property type="evidence" value="ECO:0007669"/>
    <property type="project" value="TreeGrafter"/>
</dbReference>
<dbReference type="Ensembl" id="ENSDCDT00010015429.1">
    <property type="protein sequence ID" value="ENSDCDP00010014649.1"/>
    <property type="gene ID" value="ENSDCDG00010006680.1"/>
</dbReference>
<evidence type="ECO:0000313" key="7">
    <source>
        <dbReference type="Ensembl" id="ENSDCDP00010014649.1"/>
    </source>
</evidence>
<proteinExistence type="predicted"/>
<dbReference type="AlphaFoldDB" id="A0AAY4B0V5"/>
<dbReference type="InterPro" id="IPR039091">
    <property type="entry name" value="AHR/AHRR"/>
</dbReference>
<name>A0AAY4B0V5_9TELE</name>
<evidence type="ECO:0000256" key="5">
    <source>
        <dbReference type="ARBA" id="ARBA00023242"/>
    </source>
</evidence>
<dbReference type="GO" id="GO:0046983">
    <property type="term" value="F:protein dimerization activity"/>
    <property type="evidence" value="ECO:0007669"/>
    <property type="project" value="InterPro"/>
</dbReference>
<evidence type="ECO:0000256" key="4">
    <source>
        <dbReference type="ARBA" id="ARBA00023163"/>
    </source>
</evidence>
<dbReference type="Proteomes" id="UP000694580">
    <property type="component" value="Chromosome 9"/>
</dbReference>
<organism evidence="7 8">
    <name type="scientific">Denticeps clupeoides</name>
    <name type="common">denticle herring</name>
    <dbReference type="NCBI Taxonomy" id="299321"/>
    <lineage>
        <taxon>Eukaryota</taxon>
        <taxon>Metazoa</taxon>
        <taxon>Chordata</taxon>
        <taxon>Craniata</taxon>
        <taxon>Vertebrata</taxon>
        <taxon>Euteleostomi</taxon>
        <taxon>Actinopterygii</taxon>
        <taxon>Neopterygii</taxon>
        <taxon>Teleostei</taxon>
        <taxon>Clupei</taxon>
        <taxon>Clupeiformes</taxon>
        <taxon>Denticipitoidei</taxon>
        <taxon>Denticipitidae</taxon>
        <taxon>Denticeps</taxon>
    </lineage>
</organism>
<keyword evidence="5" id="KW-0539">Nucleus</keyword>
<dbReference type="GO" id="GO:0006805">
    <property type="term" value="P:xenobiotic metabolic process"/>
    <property type="evidence" value="ECO:0007669"/>
    <property type="project" value="InterPro"/>
</dbReference>
<accession>A0AAY4B0V5</accession>
<protein>
    <recommendedName>
        <fullName evidence="6">BHLH domain-containing protein</fullName>
    </recommendedName>
</protein>
<comment type="subcellular location">
    <subcellularLocation>
        <location evidence="1">Nucleus</location>
    </subcellularLocation>
</comment>
<dbReference type="InterPro" id="IPR011598">
    <property type="entry name" value="bHLH_dom"/>
</dbReference>
<evidence type="ECO:0000256" key="3">
    <source>
        <dbReference type="ARBA" id="ARBA00023125"/>
    </source>
</evidence>
<dbReference type="PANTHER" id="PTHR10649:SF17">
    <property type="entry name" value="ARYL HYDROCARBON RECEPTOR 2"/>
    <property type="match status" value="1"/>
</dbReference>
<reference evidence="7" key="3">
    <citation type="submission" date="2025-09" db="UniProtKB">
        <authorList>
            <consortium name="Ensembl"/>
        </authorList>
    </citation>
    <scope>IDENTIFICATION</scope>
</reference>
<keyword evidence="8" id="KW-1185">Reference proteome</keyword>
<reference evidence="7 8" key="1">
    <citation type="submission" date="2020-06" db="EMBL/GenBank/DDBJ databases">
        <authorList>
            <consortium name="Wellcome Sanger Institute Data Sharing"/>
        </authorList>
    </citation>
    <scope>NUCLEOTIDE SEQUENCE [LARGE SCALE GENOMIC DNA]</scope>
</reference>
<dbReference type="GO" id="GO:0000976">
    <property type="term" value="F:transcription cis-regulatory region binding"/>
    <property type="evidence" value="ECO:0007669"/>
    <property type="project" value="TreeGrafter"/>
</dbReference>
<keyword evidence="4" id="KW-0804">Transcription</keyword>
<dbReference type="CDD" id="cd19696">
    <property type="entry name" value="bHLH-PAS_AhR_like"/>
    <property type="match status" value="1"/>
</dbReference>
<dbReference type="GeneTree" id="ENSGT00940000154486"/>
<sequence>MDSRSPASDGSWSAPDSWARRDAECVGIAPDFFRESHFSHIGTCEWQRDVCELRWRIMFFPDVIYAAKKRKKPAKATPDCAKSNPSKTHQDRLNVELDRLTGLLPFPDDVCSWLDKLSVLRLSVGYLRVKNLFSGESESLVDFKRRGLTTKRLRPHTLVPGRLSWLPSAHKIVIG</sequence>
<evidence type="ECO:0000313" key="8">
    <source>
        <dbReference type="Proteomes" id="UP000694580"/>
    </source>
</evidence>